<dbReference type="CDD" id="cd00827">
    <property type="entry name" value="init_cond_enzymes"/>
    <property type="match status" value="1"/>
</dbReference>
<gene>
    <name evidence="4" type="ORF">SAMN05216505_10290</name>
</gene>
<dbReference type="STRING" id="67344.SAMN05216505_10290"/>
<keyword evidence="5" id="KW-1185">Reference proteome</keyword>
<name>A0A1G6LFX4_9ACTN</name>
<dbReference type="AlphaFoldDB" id="A0A1G6LFX4"/>
<dbReference type="Pfam" id="PF08541">
    <property type="entry name" value="ACP_syn_III_C"/>
    <property type="match status" value="1"/>
</dbReference>
<evidence type="ECO:0000256" key="1">
    <source>
        <dbReference type="ARBA" id="ARBA00022679"/>
    </source>
</evidence>
<keyword evidence="1" id="KW-0808">Transferase</keyword>
<dbReference type="EMBL" id="FMZK01000002">
    <property type="protein sequence ID" value="SDC41857.1"/>
    <property type="molecule type" value="Genomic_DNA"/>
</dbReference>
<keyword evidence="2" id="KW-0012">Acyltransferase</keyword>
<organism evidence="4 5">
    <name type="scientific">Streptomyces prasinopilosus</name>
    <dbReference type="NCBI Taxonomy" id="67344"/>
    <lineage>
        <taxon>Bacteria</taxon>
        <taxon>Bacillati</taxon>
        <taxon>Actinomycetota</taxon>
        <taxon>Actinomycetes</taxon>
        <taxon>Kitasatosporales</taxon>
        <taxon>Streptomycetaceae</taxon>
        <taxon>Streptomyces</taxon>
    </lineage>
</organism>
<evidence type="ECO:0000256" key="2">
    <source>
        <dbReference type="ARBA" id="ARBA00023315"/>
    </source>
</evidence>
<evidence type="ECO:0000259" key="3">
    <source>
        <dbReference type="Pfam" id="PF08541"/>
    </source>
</evidence>
<dbReference type="PANTHER" id="PTHR34069:SF2">
    <property type="entry name" value="BETA-KETOACYL-[ACYL-CARRIER-PROTEIN] SYNTHASE III"/>
    <property type="match status" value="1"/>
</dbReference>
<feature type="domain" description="Beta-ketoacyl-[acyl-carrier-protein] synthase III C-terminal" evidence="3">
    <location>
        <begin position="249"/>
        <end position="339"/>
    </location>
</feature>
<accession>A0A1G6LFX4</accession>
<dbReference type="GO" id="GO:0016747">
    <property type="term" value="F:acyltransferase activity, transferring groups other than amino-acyl groups"/>
    <property type="evidence" value="ECO:0007669"/>
    <property type="project" value="UniProtKB-ARBA"/>
</dbReference>
<evidence type="ECO:0000313" key="4">
    <source>
        <dbReference type="EMBL" id="SDC41857.1"/>
    </source>
</evidence>
<reference evidence="5" key="1">
    <citation type="submission" date="2016-10" db="EMBL/GenBank/DDBJ databases">
        <authorList>
            <person name="Varghese N."/>
            <person name="Submissions S."/>
        </authorList>
    </citation>
    <scope>NUCLEOTIDE SEQUENCE [LARGE SCALE GENOMIC DNA]</scope>
    <source>
        <strain evidence="5">CGMCC 4.3504</strain>
    </source>
</reference>
<dbReference type="SUPFAM" id="SSF53901">
    <property type="entry name" value="Thiolase-like"/>
    <property type="match status" value="1"/>
</dbReference>
<dbReference type="GO" id="GO:0044550">
    <property type="term" value="P:secondary metabolite biosynthetic process"/>
    <property type="evidence" value="ECO:0007669"/>
    <property type="project" value="TreeGrafter"/>
</dbReference>
<dbReference type="Gene3D" id="3.40.47.10">
    <property type="match status" value="2"/>
</dbReference>
<sequence>MSVPEAASRDIHVAGCGVWLPPPVTTEQALAAGHCDRRLASSTGVLSVAVADKETPAEMAALAARTALDRSGVEPAHVDLVLHASLYFQGHHLWAPASYVQRVAVGNRCPAMEVRQVSNGGMAALELARAYLLAAPDRAAALITTGDRMHPPGFDRWRSDPGTVYADGGTALVLSRRGGFARLRSLVTVSEPVLEGMHRGGHPFGPPSPEEQRTVDLEAYKRAYVAEAGSPFSVARVSAGQEEALTGALEAAGVGLDDISRVVLPHMGRRRLSAAYFTKWDIEPERTTWEFGRRTGHLGGGDPIAGFDHLVGSGRLAPGELCLLVSVGAGFSWSCAVVELLERPSWAAAPAAR</sequence>
<dbReference type="InterPro" id="IPR016039">
    <property type="entry name" value="Thiolase-like"/>
</dbReference>
<dbReference type="InterPro" id="IPR013747">
    <property type="entry name" value="ACP_syn_III_C"/>
</dbReference>
<protein>
    <submittedName>
        <fullName evidence="4">3-oxoacyl-[acyl-carrier-protein] synthase-3</fullName>
    </submittedName>
</protein>
<dbReference type="Proteomes" id="UP000182100">
    <property type="component" value="Unassembled WGS sequence"/>
</dbReference>
<evidence type="ECO:0000313" key="5">
    <source>
        <dbReference type="Proteomes" id="UP000182100"/>
    </source>
</evidence>
<proteinExistence type="predicted"/>
<dbReference type="PANTHER" id="PTHR34069">
    <property type="entry name" value="3-OXOACYL-[ACYL-CARRIER-PROTEIN] SYNTHASE 3"/>
    <property type="match status" value="1"/>
</dbReference>